<dbReference type="GO" id="GO:0003677">
    <property type="term" value="F:DNA binding"/>
    <property type="evidence" value="ECO:0007669"/>
    <property type="project" value="InterPro"/>
</dbReference>
<dbReference type="InterPro" id="IPR051537">
    <property type="entry name" value="DNA_Adenine_Mtase"/>
</dbReference>
<protein>
    <recommendedName>
        <fullName evidence="2">site-specific DNA-methyltransferase (adenine-specific)</fullName>
        <ecNumber evidence="2">2.1.1.72</ecNumber>
    </recommendedName>
</protein>
<dbReference type="GO" id="GO:0008170">
    <property type="term" value="F:N-methyltransferase activity"/>
    <property type="evidence" value="ECO:0007669"/>
    <property type="project" value="InterPro"/>
</dbReference>
<dbReference type="AlphaFoldDB" id="A0A5N6BZL6"/>
<keyword evidence="11" id="KW-1185">Reference proteome</keyword>
<reference evidence="10 11" key="1">
    <citation type="submission" date="2019-10" db="EMBL/GenBank/DDBJ databases">
        <title>Nonomuraea sp. nov., isolated from Phyllanthus amarus.</title>
        <authorList>
            <person name="Klykleung N."/>
            <person name="Tanasupawat S."/>
        </authorList>
    </citation>
    <scope>NUCLEOTIDE SEQUENCE [LARGE SCALE GENOMIC DNA]</scope>
    <source>
        <strain evidence="10 11">CR1-09</strain>
    </source>
</reference>
<proteinExistence type="inferred from homology"/>
<dbReference type="Gene3D" id="3.40.50.150">
    <property type="entry name" value="Vaccinia Virus protein VP39"/>
    <property type="match status" value="1"/>
</dbReference>
<evidence type="ECO:0000259" key="9">
    <source>
        <dbReference type="Pfam" id="PF12161"/>
    </source>
</evidence>
<dbReference type="GO" id="GO:0009007">
    <property type="term" value="F:site-specific DNA-methyltransferase (adenine-specific) activity"/>
    <property type="evidence" value="ECO:0007669"/>
    <property type="project" value="UniProtKB-EC"/>
</dbReference>
<feature type="domain" description="N6 adenine-specific DNA methyltransferase N-terminal" evidence="9">
    <location>
        <begin position="9"/>
        <end position="137"/>
    </location>
</feature>
<comment type="caution">
    <text evidence="10">The sequence shown here is derived from an EMBL/GenBank/DDBJ whole genome shotgun (WGS) entry which is preliminary data.</text>
</comment>
<dbReference type="InterPro" id="IPR029063">
    <property type="entry name" value="SAM-dependent_MTases_sf"/>
</dbReference>
<evidence type="ECO:0000313" key="11">
    <source>
        <dbReference type="Proteomes" id="UP000313066"/>
    </source>
</evidence>
<evidence type="ECO:0000313" key="10">
    <source>
        <dbReference type="EMBL" id="KAB8185974.1"/>
    </source>
</evidence>
<organism evidence="10 11">
    <name type="scientific">Microbispora catharanthi</name>
    <dbReference type="NCBI Taxonomy" id="1712871"/>
    <lineage>
        <taxon>Bacteria</taxon>
        <taxon>Bacillati</taxon>
        <taxon>Actinomycetota</taxon>
        <taxon>Actinomycetes</taxon>
        <taxon>Streptosporangiales</taxon>
        <taxon>Streptosporangiaceae</taxon>
        <taxon>Microbispora</taxon>
    </lineage>
</organism>
<dbReference type="GO" id="GO:0009307">
    <property type="term" value="P:DNA restriction-modification system"/>
    <property type="evidence" value="ECO:0007669"/>
    <property type="project" value="UniProtKB-KW"/>
</dbReference>
<feature type="domain" description="DNA methylase adenine-specific" evidence="8">
    <location>
        <begin position="151"/>
        <end position="445"/>
    </location>
</feature>
<keyword evidence="3 10" id="KW-0489">Methyltransferase</keyword>
<dbReference type="RefSeq" id="WP_139573905.1">
    <property type="nucleotide sequence ID" value="NZ_VDMA02000004.1"/>
</dbReference>
<dbReference type="PROSITE" id="PS00092">
    <property type="entry name" value="N6_MTASE"/>
    <property type="match status" value="1"/>
</dbReference>
<keyword evidence="6" id="KW-0680">Restriction system</keyword>
<dbReference type="Proteomes" id="UP000313066">
    <property type="component" value="Unassembled WGS sequence"/>
</dbReference>
<evidence type="ECO:0000256" key="1">
    <source>
        <dbReference type="ARBA" id="ARBA00006594"/>
    </source>
</evidence>
<dbReference type="PANTHER" id="PTHR42933:SF3">
    <property type="entry name" value="TYPE I RESTRICTION ENZYME MJAVIII METHYLASE SUBUNIT"/>
    <property type="match status" value="1"/>
</dbReference>
<sequence length="655" mass="74226">MDLGKHSQLSNHAWAVADLLRGDFKRHEYGQVILPFTVLRRLECVLEPTRDKVADAYEGGEQREFFLRRASGHSFYNTSRYTLKKIASDPQHAAVNLGKYVAAFSENAREVLEKYDFAQQVKKLDEAKLVYQIVGKFADLDLRPEMVGNQQMGYVFEDLIRRFAEASNETAGEHFTPREVIELMVNLLIAPDADLLRESGVVRTVLDPACGTGGMLSAAEEHITAFNPGATVKVFGQELNPESWAICRSDLMIKGQNPDNIAFGNSFTDDGHRREKFDYLLANPPFGVEWKKIKDQIETEHKTDPDGKFRAGLPRINDGSFLFLQHMISKMKTPAVGGSRIAIVFNGSPLFTGAAGSGESEIRRWILENDWLEAIVALPDQLFYNTGISTYFWILTNRKAPAHRGKVVLLDARDYWQKMRKSLGDKRKEIGKDQIKEITRLYGEALTVADDPDHPLHGKVKVFRNEDFGYRRVTVERPLKLRFELTEETIEAIRNSAKLEIHLDAWTLADALQPLVGTTWGTKKEAFGAIQEAAVAAGLQWPAKAPFLATLRDVVGVRDPQGEVQHKKKEIEPDPELRDYENVPLDEDVEEYLKREIHPHVPDAWIDHAKTKIGYEIPFTRHFYVYTPPRSLAEIDAELKSLEAEIQTLLSEVTE</sequence>
<dbReference type="InterPro" id="IPR022749">
    <property type="entry name" value="D12N6_MeTrfase_N"/>
</dbReference>
<comment type="catalytic activity">
    <reaction evidence="7">
        <text>a 2'-deoxyadenosine in DNA + S-adenosyl-L-methionine = an N(6)-methyl-2'-deoxyadenosine in DNA + S-adenosyl-L-homocysteine + H(+)</text>
        <dbReference type="Rhea" id="RHEA:15197"/>
        <dbReference type="Rhea" id="RHEA-COMP:12418"/>
        <dbReference type="Rhea" id="RHEA-COMP:12419"/>
        <dbReference type="ChEBI" id="CHEBI:15378"/>
        <dbReference type="ChEBI" id="CHEBI:57856"/>
        <dbReference type="ChEBI" id="CHEBI:59789"/>
        <dbReference type="ChEBI" id="CHEBI:90615"/>
        <dbReference type="ChEBI" id="CHEBI:90616"/>
        <dbReference type="EC" id="2.1.1.72"/>
    </reaction>
</comment>
<dbReference type="EC" id="2.1.1.72" evidence="2"/>
<dbReference type="InterPro" id="IPR002052">
    <property type="entry name" value="DNA_methylase_N6_adenine_CS"/>
</dbReference>
<dbReference type="Gene3D" id="1.20.1260.30">
    <property type="match status" value="1"/>
</dbReference>
<comment type="similarity">
    <text evidence="1">Belongs to the N(4)/N(6)-methyltransferase family.</text>
</comment>
<dbReference type="GO" id="GO:0032259">
    <property type="term" value="P:methylation"/>
    <property type="evidence" value="ECO:0007669"/>
    <property type="project" value="UniProtKB-KW"/>
</dbReference>
<keyword evidence="4" id="KW-0808">Transferase</keyword>
<evidence type="ECO:0000256" key="3">
    <source>
        <dbReference type="ARBA" id="ARBA00022603"/>
    </source>
</evidence>
<dbReference type="InterPro" id="IPR038333">
    <property type="entry name" value="T1MK-like_N_sf"/>
</dbReference>
<dbReference type="InterPro" id="IPR003356">
    <property type="entry name" value="DNA_methylase_A-5"/>
</dbReference>
<evidence type="ECO:0000256" key="2">
    <source>
        <dbReference type="ARBA" id="ARBA00011900"/>
    </source>
</evidence>
<dbReference type="PRINTS" id="PR00507">
    <property type="entry name" value="N12N6MTFRASE"/>
</dbReference>
<accession>A0A5N6BZL6</accession>
<dbReference type="Pfam" id="PF02384">
    <property type="entry name" value="N6_Mtase"/>
    <property type="match status" value="1"/>
</dbReference>
<evidence type="ECO:0000259" key="8">
    <source>
        <dbReference type="Pfam" id="PF02384"/>
    </source>
</evidence>
<dbReference type="SUPFAM" id="SSF53335">
    <property type="entry name" value="S-adenosyl-L-methionine-dependent methyltransferases"/>
    <property type="match status" value="1"/>
</dbReference>
<evidence type="ECO:0000256" key="7">
    <source>
        <dbReference type="ARBA" id="ARBA00047942"/>
    </source>
</evidence>
<evidence type="ECO:0000256" key="4">
    <source>
        <dbReference type="ARBA" id="ARBA00022679"/>
    </source>
</evidence>
<dbReference type="EMBL" id="VDMA02000004">
    <property type="protein sequence ID" value="KAB8185974.1"/>
    <property type="molecule type" value="Genomic_DNA"/>
</dbReference>
<dbReference type="CDD" id="cd02440">
    <property type="entry name" value="AdoMet_MTases"/>
    <property type="match status" value="1"/>
</dbReference>
<dbReference type="PANTHER" id="PTHR42933">
    <property type="entry name" value="SLR6095 PROTEIN"/>
    <property type="match status" value="1"/>
</dbReference>
<gene>
    <name evidence="10" type="ORF">FH610_009450</name>
</gene>
<dbReference type="Pfam" id="PF12161">
    <property type="entry name" value="HsdM_N"/>
    <property type="match status" value="1"/>
</dbReference>
<evidence type="ECO:0000256" key="6">
    <source>
        <dbReference type="ARBA" id="ARBA00022747"/>
    </source>
</evidence>
<evidence type="ECO:0000256" key="5">
    <source>
        <dbReference type="ARBA" id="ARBA00022691"/>
    </source>
</evidence>
<keyword evidence="5" id="KW-0949">S-adenosyl-L-methionine</keyword>
<name>A0A5N6BZL6_9ACTN</name>